<feature type="transmembrane region" description="Helical" evidence="5">
    <location>
        <begin position="166"/>
        <end position="188"/>
    </location>
</feature>
<organism evidence="7 8">
    <name type="scientific">Reticulomyxa filosa</name>
    <dbReference type="NCBI Taxonomy" id="46433"/>
    <lineage>
        <taxon>Eukaryota</taxon>
        <taxon>Sar</taxon>
        <taxon>Rhizaria</taxon>
        <taxon>Retaria</taxon>
        <taxon>Foraminifera</taxon>
        <taxon>Monothalamids</taxon>
        <taxon>Reticulomyxidae</taxon>
        <taxon>Reticulomyxa</taxon>
    </lineage>
</organism>
<keyword evidence="3 5" id="KW-1133">Transmembrane helix</keyword>
<evidence type="ECO:0000256" key="3">
    <source>
        <dbReference type="ARBA" id="ARBA00022989"/>
    </source>
</evidence>
<sequence length="255" mass="28213">MGVSWVVKLQYWLIVILALAISSFLVGCFLHHDNKQLLGIKGWTTGNIANNLWPHYTVDNGVKYDFWQCLSLFFRYVSCCYFRCVNDFKPNKQTKTQRGGGGGRNFIYLFFFWKRMEIEWTNVWCGIGTISAIMTTSFVYLVMGIAAAGAVTSEGLLKNYLCMVDIAALPLFVFMGIYAATLSSALSVQLCAPRILMSVANDNVLPSLKVFGKTNKKGDPVASAFTCCGISLICVIIGDLNIVAPLITQVCQSCL</sequence>
<reference evidence="7 8" key="1">
    <citation type="journal article" date="2013" name="Curr. Biol.">
        <title>The Genome of the Foraminiferan Reticulomyxa filosa.</title>
        <authorList>
            <person name="Glockner G."/>
            <person name="Hulsmann N."/>
            <person name="Schleicher M."/>
            <person name="Noegel A.A."/>
            <person name="Eichinger L."/>
            <person name="Gallinger C."/>
            <person name="Pawlowski J."/>
            <person name="Sierra R."/>
            <person name="Euteneuer U."/>
            <person name="Pillet L."/>
            <person name="Moustafa A."/>
            <person name="Platzer M."/>
            <person name="Groth M."/>
            <person name="Szafranski K."/>
            <person name="Schliwa M."/>
        </authorList>
    </citation>
    <scope>NUCLEOTIDE SEQUENCE [LARGE SCALE GENOMIC DNA]</scope>
</reference>
<keyword evidence="8" id="KW-1185">Reference proteome</keyword>
<dbReference type="GO" id="GO:0055075">
    <property type="term" value="P:potassium ion homeostasis"/>
    <property type="evidence" value="ECO:0007669"/>
    <property type="project" value="TreeGrafter"/>
</dbReference>
<evidence type="ECO:0000313" key="7">
    <source>
        <dbReference type="EMBL" id="ETN98050.1"/>
    </source>
</evidence>
<dbReference type="GO" id="GO:0015379">
    <property type="term" value="F:potassium:chloride symporter activity"/>
    <property type="evidence" value="ECO:0007669"/>
    <property type="project" value="TreeGrafter"/>
</dbReference>
<evidence type="ECO:0000256" key="4">
    <source>
        <dbReference type="ARBA" id="ARBA00023136"/>
    </source>
</evidence>
<dbReference type="Gene3D" id="1.20.1740.10">
    <property type="entry name" value="Amino acid/polyamine transporter I"/>
    <property type="match status" value="1"/>
</dbReference>
<evidence type="ECO:0000313" key="8">
    <source>
        <dbReference type="Proteomes" id="UP000023152"/>
    </source>
</evidence>
<name>X6L9L6_RETFI</name>
<dbReference type="GO" id="GO:0016020">
    <property type="term" value="C:membrane"/>
    <property type="evidence" value="ECO:0007669"/>
    <property type="project" value="UniProtKB-SubCell"/>
</dbReference>
<dbReference type="AlphaFoldDB" id="X6L9L6"/>
<dbReference type="Proteomes" id="UP000023152">
    <property type="component" value="Unassembled WGS sequence"/>
</dbReference>
<comment type="subcellular location">
    <subcellularLocation>
        <location evidence="1">Membrane</location>
        <topology evidence="1">Multi-pass membrane protein</topology>
    </subcellularLocation>
</comment>
<dbReference type="OrthoDB" id="2020542at2759"/>
<dbReference type="PANTHER" id="PTHR11827">
    <property type="entry name" value="SOLUTE CARRIER FAMILY 12, CATION COTRANSPORTERS"/>
    <property type="match status" value="1"/>
</dbReference>
<keyword evidence="4 5" id="KW-0472">Membrane</keyword>
<accession>X6L9L6</accession>
<dbReference type="PANTHER" id="PTHR11827:SF72">
    <property type="entry name" value="GH08340P"/>
    <property type="match status" value="1"/>
</dbReference>
<dbReference type="EMBL" id="ASPP01047815">
    <property type="protein sequence ID" value="ETN98050.1"/>
    <property type="molecule type" value="Genomic_DNA"/>
</dbReference>
<dbReference type="InterPro" id="IPR004841">
    <property type="entry name" value="AA-permease/SLC12A_dom"/>
</dbReference>
<comment type="caution">
    <text evidence="7">The sequence shown here is derived from an EMBL/GenBank/DDBJ whole genome shotgun (WGS) entry which is preliminary data.</text>
</comment>
<keyword evidence="2 5" id="KW-0812">Transmembrane</keyword>
<feature type="domain" description="Amino acid permease/ SLC12A" evidence="6">
    <location>
        <begin position="128"/>
        <end position="241"/>
    </location>
</feature>
<dbReference type="GO" id="GO:0006884">
    <property type="term" value="P:cell volume homeostasis"/>
    <property type="evidence" value="ECO:0007669"/>
    <property type="project" value="TreeGrafter"/>
</dbReference>
<feature type="transmembrane region" description="Helical" evidence="5">
    <location>
        <begin position="123"/>
        <end position="146"/>
    </location>
</feature>
<dbReference type="GO" id="GO:0055064">
    <property type="term" value="P:chloride ion homeostasis"/>
    <property type="evidence" value="ECO:0007669"/>
    <property type="project" value="TreeGrafter"/>
</dbReference>
<dbReference type="GO" id="GO:1990573">
    <property type="term" value="P:potassium ion import across plasma membrane"/>
    <property type="evidence" value="ECO:0007669"/>
    <property type="project" value="TreeGrafter"/>
</dbReference>
<evidence type="ECO:0000256" key="2">
    <source>
        <dbReference type="ARBA" id="ARBA00022692"/>
    </source>
</evidence>
<dbReference type="Pfam" id="PF00324">
    <property type="entry name" value="AA_permease"/>
    <property type="match status" value="1"/>
</dbReference>
<feature type="transmembrane region" description="Helical" evidence="5">
    <location>
        <begin position="12"/>
        <end position="31"/>
    </location>
</feature>
<evidence type="ECO:0000259" key="6">
    <source>
        <dbReference type="Pfam" id="PF00324"/>
    </source>
</evidence>
<protein>
    <recommendedName>
        <fullName evidence="6">Amino acid permease/ SLC12A domain-containing protein</fullName>
    </recommendedName>
</protein>
<evidence type="ECO:0000256" key="5">
    <source>
        <dbReference type="SAM" id="Phobius"/>
    </source>
</evidence>
<evidence type="ECO:0000256" key="1">
    <source>
        <dbReference type="ARBA" id="ARBA00004141"/>
    </source>
</evidence>
<dbReference type="InterPro" id="IPR004842">
    <property type="entry name" value="SLC12A_fam"/>
</dbReference>
<proteinExistence type="predicted"/>
<gene>
    <name evidence="7" type="ORF">RFI_39475</name>
</gene>